<evidence type="ECO:0000259" key="7">
    <source>
        <dbReference type="PROSITE" id="PS50157"/>
    </source>
</evidence>
<dbReference type="EMBL" id="GANO01003472">
    <property type="protein sequence ID" value="JAB56399.1"/>
    <property type="molecule type" value="mRNA"/>
</dbReference>
<dbReference type="GO" id="GO:0045892">
    <property type="term" value="P:negative regulation of DNA-templated transcription"/>
    <property type="evidence" value="ECO:0007669"/>
    <property type="project" value="TreeGrafter"/>
</dbReference>
<proteinExistence type="evidence at transcript level"/>
<name>U5EQ13_9DIPT</name>
<evidence type="ECO:0000256" key="4">
    <source>
        <dbReference type="ARBA" id="ARBA00022833"/>
    </source>
</evidence>
<evidence type="ECO:0000256" key="5">
    <source>
        <dbReference type="PROSITE-ProRule" id="PRU00042"/>
    </source>
</evidence>
<dbReference type="Gene3D" id="3.30.160.60">
    <property type="entry name" value="Classic Zinc Finger"/>
    <property type="match status" value="1"/>
</dbReference>
<dbReference type="PROSITE" id="PS50157">
    <property type="entry name" value="ZINC_FINGER_C2H2_2"/>
    <property type="match status" value="1"/>
</dbReference>
<feature type="domain" description="C2H2-type" evidence="7">
    <location>
        <begin position="342"/>
        <end position="377"/>
    </location>
</feature>
<feature type="compositionally biased region" description="Polar residues" evidence="6">
    <location>
        <begin position="56"/>
        <end position="67"/>
    </location>
</feature>
<evidence type="ECO:0000256" key="1">
    <source>
        <dbReference type="ARBA" id="ARBA00010144"/>
    </source>
</evidence>
<dbReference type="GO" id="GO:0005634">
    <property type="term" value="C:nucleus"/>
    <property type="evidence" value="ECO:0007669"/>
    <property type="project" value="TreeGrafter"/>
</dbReference>
<accession>U5EQ13</accession>
<dbReference type="GO" id="GO:0008270">
    <property type="term" value="F:zinc ion binding"/>
    <property type="evidence" value="ECO:0007669"/>
    <property type="project" value="UniProtKB-KW"/>
</dbReference>
<evidence type="ECO:0000256" key="2">
    <source>
        <dbReference type="ARBA" id="ARBA00022723"/>
    </source>
</evidence>
<dbReference type="PANTHER" id="PTHR12522">
    <property type="entry name" value="ZINC-FINGER PROTEIN NOLZ1-RELATED"/>
    <property type="match status" value="1"/>
</dbReference>
<dbReference type="InterPro" id="IPR013087">
    <property type="entry name" value="Znf_C2H2_type"/>
</dbReference>
<comment type="similarity">
    <text evidence="1">Belongs to the Elbow/Noc family.</text>
</comment>
<protein>
    <submittedName>
        <fullName evidence="8">Putative elbow b</fullName>
    </submittedName>
</protein>
<feature type="compositionally biased region" description="Low complexity" evidence="6">
    <location>
        <begin position="73"/>
        <end position="88"/>
    </location>
</feature>
<feature type="compositionally biased region" description="Low complexity" evidence="6">
    <location>
        <begin position="136"/>
        <end position="188"/>
    </location>
</feature>
<dbReference type="AlphaFoldDB" id="U5EQ13"/>
<dbReference type="PANTHER" id="PTHR12522:SF4">
    <property type="entry name" value="ZINC FINGER PROTEIN ELBOW"/>
    <property type="match status" value="1"/>
</dbReference>
<keyword evidence="2" id="KW-0479">Metal-binding</keyword>
<evidence type="ECO:0000256" key="3">
    <source>
        <dbReference type="ARBA" id="ARBA00022771"/>
    </source>
</evidence>
<reference evidence="8" key="1">
    <citation type="journal article" date="2014" name="Insect Biochem. Mol. Biol.">
        <title>An insight into the sialome of the frog biting fly, Corethrella appendiculata.</title>
        <authorList>
            <person name="Ribeiro J.M.C."/>
            <person name="Chagas A.C."/>
            <person name="Pham V.M."/>
            <person name="Lounibos L.P."/>
            <person name="Calvo E."/>
        </authorList>
    </citation>
    <scope>NUCLEOTIDE SEQUENCE</scope>
    <source>
        <tissue evidence="8">Salivary glands</tissue>
    </source>
</reference>
<feature type="compositionally biased region" description="Polar residues" evidence="6">
    <location>
        <begin position="125"/>
        <end position="135"/>
    </location>
</feature>
<evidence type="ECO:0000313" key="8">
    <source>
        <dbReference type="EMBL" id="JAB56399.1"/>
    </source>
</evidence>
<feature type="compositionally biased region" description="Basic and acidic residues" evidence="6">
    <location>
        <begin position="102"/>
        <end position="121"/>
    </location>
</feature>
<feature type="region of interest" description="Disordered" evidence="6">
    <location>
        <begin position="54"/>
        <end position="188"/>
    </location>
</feature>
<sequence>MLTSSNQYIRPEYLSPLPNNFDSKSSPLALLAKTCSSIGSDQPNPKLLANIEKSTKSGSSTVSAMSSNREKLSPTNSNSTLSNSSAHSETLKSSFKPYESNIVRDHTKSPEDRQIRIKSPKDLTIQHQSVNGRCESNQSASSSSRASPSNTRKTPNASSNNAAESNAASPNCASSKESSSANSSSSLDTLKLTDSIKDLSTNSLTKPTSSITTPSTMSSLAMASSPSPYFYPGTNIPYPMDLMAANPLLSPHHHAMLKAAAMNPYYAYSKMKDSMMSTCRDPYCTGCALSSHMMNKSNPSTCPAGCTQCDHSNSTKSPYATSNSSAMYAQLAALATASQLPYTCSWIASDSAYCGKRFATSDELFQHLRTQHTASVSISEALLNPSSAGIPPTHPLFQRTYPTPPLSPLSTARYHPYSKPSSLLPPTISPLSGLPMPTHPSLAQYFSPYFYGPRLGTSPSMQP</sequence>
<keyword evidence="4" id="KW-0862">Zinc</keyword>
<feature type="region of interest" description="Disordered" evidence="6">
    <location>
        <begin position="1"/>
        <end position="21"/>
    </location>
</feature>
<evidence type="ECO:0000256" key="6">
    <source>
        <dbReference type="SAM" id="MobiDB-lite"/>
    </source>
</evidence>
<organism evidence="8">
    <name type="scientific">Corethrella appendiculata</name>
    <dbReference type="NCBI Taxonomy" id="1370023"/>
    <lineage>
        <taxon>Eukaryota</taxon>
        <taxon>Metazoa</taxon>
        <taxon>Ecdysozoa</taxon>
        <taxon>Arthropoda</taxon>
        <taxon>Hexapoda</taxon>
        <taxon>Insecta</taxon>
        <taxon>Pterygota</taxon>
        <taxon>Neoptera</taxon>
        <taxon>Endopterygota</taxon>
        <taxon>Diptera</taxon>
        <taxon>Nematocera</taxon>
        <taxon>Culicoidea</taxon>
        <taxon>Chaoboridae</taxon>
        <taxon>Corethrella</taxon>
    </lineage>
</organism>
<keyword evidence="3 5" id="KW-0863">Zinc-finger</keyword>
<dbReference type="InterPro" id="IPR051520">
    <property type="entry name" value="Elbow/Noc_ZnFinger"/>
</dbReference>